<organism evidence="1 2">
    <name type="scientific">Plasmodium gaboni</name>
    <dbReference type="NCBI Taxonomy" id="647221"/>
    <lineage>
        <taxon>Eukaryota</taxon>
        <taxon>Sar</taxon>
        <taxon>Alveolata</taxon>
        <taxon>Apicomplexa</taxon>
        <taxon>Aconoidasida</taxon>
        <taxon>Haemosporida</taxon>
        <taxon>Plasmodiidae</taxon>
        <taxon>Plasmodium</taxon>
        <taxon>Plasmodium (Laverania)</taxon>
    </lineage>
</organism>
<reference evidence="1 2" key="1">
    <citation type="journal article" date="2016" name="Nat. Commun.">
        <title>Genomes of cryptic chimpanzee Plasmodium species reveal key evolutionary events leading to human malaria.</title>
        <authorList>
            <person name="Sundararaman S.A."/>
            <person name="Plenderleith L.J."/>
            <person name="Liu W."/>
            <person name="Loy D.E."/>
            <person name="Learn G.H."/>
            <person name="Li Y."/>
            <person name="Shaw K.S."/>
            <person name="Ayouba A."/>
            <person name="Peeters M."/>
            <person name="Speede S."/>
            <person name="Shaw G.M."/>
            <person name="Bushman F.D."/>
            <person name="Brisson D."/>
            <person name="Rayner J.C."/>
            <person name="Sharp P.M."/>
            <person name="Hahn B.H."/>
        </authorList>
    </citation>
    <scope>NUCLEOTIDE SEQUENCE [LARGE SCALE GENOMIC DNA]</scope>
    <source>
        <strain evidence="1 2">SY75</strain>
    </source>
</reference>
<dbReference type="GeneID" id="29777052"/>
<protein>
    <recommendedName>
        <fullName evidence="3">Ribosomal RNA-processing protein 12-like conserved domain-containing protein</fullName>
    </recommendedName>
</protein>
<evidence type="ECO:0008006" key="3">
    <source>
        <dbReference type="Google" id="ProtNLM"/>
    </source>
</evidence>
<dbReference type="RefSeq" id="XP_018641255.1">
    <property type="nucleotide sequence ID" value="XM_018786460.1"/>
</dbReference>
<name>A0A151LJ22_9APIC</name>
<accession>A0A151LJ22</accession>
<dbReference type="VEuPathDB" id="PlasmoDB:PGSY75_1134200"/>
<dbReference type="Proteomes" id="UP000076004">
    <property type="component" value="Chromosome 11"/>
</dbReference>
<gene>
    <name evidence="1" type="ORF">PGSY75_1134200</name>
</gene>
<comment type="caution">
    <text evidence="1">The sequence shown here is derived from an EMBL/GenBank/DDBJ whole genome shotgun (WGS) entry which is preliminary data.</text>
</comment>
<evidence type="ECO:0000313" key="2">
    <source>
        <dbReference type="Proteomes" id="UP000076004"/>
    </source>
</evidence>
<sequence length="1829" mass="217517">MDKFKICKKKVLGSLKKNKFIKKKYEKFKDKKDYIENDFITNSIIKYLNKEKYENKTKKVEINEFIGEDENLKVKLYGKEDIEEEDIIKRCLFCDKDNKILQQLSYRILYDVMKKCIDHENVLMKIEELGFTADNIKDEKDENINICSKYKVDTFLDYIYKNLNIIKFTKNFQGLCKFIHLIKSVIFIIPYVYKVKFLFFFCSIFNIYQKEYESGKQNDTNIHNKNNKKEYSNLINIVDEDEFFTLYFEIINHLINLKDNYNSYDENYMIFNYFVLRWILIFFKNKNQFFLSQKKMSSLIKSKYVILLFSLLKKVHESSNVLANFDTSTNEKDTLLSVNKNNGHMLNESYNNINENDPFLSQNHNQSNYINNIYNNNNMNDYSYDDNMNDINLLDKLTLNVSNKRNNHNQLNMNKSILNEKVYNNISFLKNMIVTFYDKVDMNIEKEIKEVKDNMNVLTQNIFINVYNILNSTHLIHKHMILLYFSFNFLKISSYEYSYFIVVNAFNLLNNLLTLQNFVIHPLLFLCIQEVLTFYENIIIHLYKEKGNELNEEFYIFVQKFNNKHKNIYSKLIRRIWSLYMLIISDDYVKNSNNKEDIKINGENSVYGKSYFQMKHDQKVDVQMYGQMNGQTNGHINGQTNGHINGQMNGQIHQYNNHIQNDNITGIIKLLDLDFSNEYKSFLLNNINNTYRSSLINCLCISYRILGLDYFLDEYFFFTHKELLAKDIFLLNKIIKDSNKLYYGGNFKFLMNFFYPLLIFYIDLYEKEEEHTIKKKQYMVYIKNVLNHFASCLNDCMNLYYFLSTNIEDLYVLIAKFINCNDFNLLPNFIYFFQRLFLSTLKINEGEKKMIFLLSNEKENKIKNTQCKYTQINIQKNTYFLNNIADNLLKLFIPRFISVVSYSFEQKFISNINNNINDNINDNINVHMVVGTFSNLIQLCLYFSKDTDFNEMLTILEQLILRNEIEKEIFSLISLLTSIKIFIPFFNLHQINMCSVYYQKLIHMINVIYEMKYTNLNKLNKKKSKPKQVKRINVSEKMYCQNAKTLRDHTNVNNINEKDTLLTNQESINSISLKGIDNFTGSKKKTIKGRNNEVFMKNKKGVIKSAFKKKRNQTLLHVDKLKNIKIKKGLKEDMEKLKFVRILLFDNIAVLFKYFGNILLKKKNERLVTSQKDHDNIIDENINNDMLNHPDVNMCTSLNNNNNNNNKNVYSKKDDIHLNKNELSILNGIYVDNKILEQNLPTLMRKESILQFFEYVTHYNINKYMKKFYFYLNSLTFYLKECKKLDVSYTHSLFYEILPIIMKSLFFINKKVTSKLKKNELFKHLVDIGKSNIKEFLFHVTPGLVLEEANCKKISTYILYLLIKNYKIEYEYQVQLFSICLILSNASEKNLLKVFIKYLLTCIYVFNEDIILNNMKELMKLINNISQNKAYVFLIEKILFKLYELLEHDDFINYLSKSTRKIFNNMIKKNKITKKIINDEEDVDTFNVKDGKYKKNISNEKKNFNKVKNGYISSSSSNDESSIVSDNISTQFSSDMDDEENLNEDINRLNVKINGTSTKDDKANKIMSMKKIKKSTKYKNNNVITNFLEGLHKYRGEKETLFVKDILDELHLNKKQQQNKMKGKKNKNAKAIKYNPYIIDLLHDLQKSALKKKNNNINMSYTNQNEIKELFGDKFFMKQKKKNKSKLNMKEDDYYTDSDQEENVHMNNDGKIIIRLEDDNSFSNNKKKKHYDEISKKYNDICEKQNIHNKFKLYNNKSKKNKPKNDHFITAHKDIYKSKKGKGDIIKKNKLLPYSYVALKPVMTSQKYSAKTLKTFKSIKNNSKKKGKK</sequence>
<proteinExistence type="predicted"/>
<dbReference type="EMBL" id="LVLB01000012">
    <property type="protein sequence ID" value="KYN98978.1"/>
    <property type="molecule type" value="Genomic_DNA"/>
</dbReference>
<dbReference type="KEGG" id="pgab:PGSY75_1134200"/>
<evidence type="ECO:0000313" key="1">
    <source>
        <dbReference type="EMBL" id="KYN98978.1"/>
    </source>
</evidence>
<dbReference type="VEuPathDB" id="PlasmoDB:PGABG01_1132200"/>